<feature type="compositionally biased region" description="Polar residues" evidence="1">
    <location>
        <begin position="112"/>
        <end position="127"/>
    </location>
</feature>
<feature type="non-terminal residue" evidence="2">
    <location>
        <position position="1"/>
    </location>
</feature>
<feature type="non-terminal residue" evidence="2">
    <location>
        <position position="140"/>
    </location>
</feature>
<evidence type="ECO:0000313" key="2">
    <source>
        <dbReference type="EMBL" id="JAF98377.1"/>
    </source>
</evidence>
<feature type="region of interest" description="Disordered" evidence="1">
    <location>
        <begin position="73"/>
        <end position="140"/>
    </location>
</feature>
<dbReference type="AlphaFoldDB" id="A0A0A9VVY5"/>
<reference evidence="2" key="2">
    <citation type="submission" date="2014-07" db="EMBL/GenBank/DDBJ databases">
        <authorList>
            <person name="Hull J."/>
        </authorList>
    </citation>
    <scope>NUCLEOTIDE SEQUENCE</scope>
</reference>
<dbReference type="EMBL" id="GBHO01045226">
    <property type="protein sequence ID" value="JAF98377.1"/>
    <property type="molecule type" value="Transcribed_RNA"/>
</dbReference>
<organism evidence="2">
    <name type="scientific">Lygus hesperus</name>
    <name type="common">Western plant bug</name>
    <dbReference type="NCBI Taxonomy" id="30085"/>
    <lineage>
        <taxon>Eukaryota</taxon>
        <taxon>Metazoa</taxon>
        <taxon>Ecdysozoa</taxon>
        <taxon>Arthropoda</taxon>
        <taxon>Hexapoda</taxon>
        <taxon>Insecta</taxon>
        <taxon>Pterygota</taxon>
        <taxon>Neoptera</taxon>
        <taxon>Paraneoptera</taxon>
        <taxon>Hemiptera</taxon>
        <taxon>Heteroptera</taxon>
        <taxon>Panheteroptera</taxon>
        <taxon>Cimicomorpha</taxon>
        <taxon>Miridae</taxon>
        <taxon>Mirini</taxon>
        <taxon>Lygus</taxon>
    </lineage>
</organism>
<reference evidence="2" key="1">
    <citation type="journal article" date="2014" name="PLoS ONE">
        <title>Transcriptome-Based Identification of ABC Transporters in the Western Tarnished Plant Bug Lygus hesperus.</title>
        <authorList>
            <person name="Hull J.J."/>
            <person name="Chaney K."/>
            <person name="Geib S.M."/>
            <person name="Fabrick J.A."/>
            <person name="Brent C.S."/>
            <person name="Walsh D."/>
            <person name="Lavine L.C."/>
        </authorList>
    </citation>
    <scope>NUCLEOTIDE SEQUENCE</scope>
</reference>
<protein>
    <submittedName>
        <fullName evidence="2">Transcription factor SOX-6</fullName>
    </submittedName>
</protein>
<proteinExistence type="predicted"/>
<gene>
    <name evidence="2" type="primary">Sox6</name>
    <name evidence="2" type="ORF">CM83_104916</name>
</gene>
<evidence type="ECO:0000256" key="1">
    <source>
        <dbReference type="SAM" id="MobiDB-lite"/>
    </source>
</evidence>
<name>A0A0A9VVY5_LYGHE</name>
<sequence length="140" mass="16040">GEDYFEFHGRVNTLLNLQIAYLHTHHGEFSHVLIPYMQKLVFLHGIAEPLGSLLRTKTPRNLAEAESFLTNDFNLKPRSDKAASTAKPPTSRPPYQAGLMTRRPSAPPMQVRYQNNSQPMRMSNFPKQNFPYKPPFSQQT</sequence>
<accession>A0A0A9VVY5</accession>